<sequence>MSIGVDKRHTAPNGKVTAQYIEIIRQGEEEDRIDNLPFSQQAAAWEREHKRRAAWKLQHQQSNHTPPTANGATTTAITCLAPSTGANSSSTSQSANGPVASSTVVLPPSPSPSPPKRLRWSLKLKKGKDP</sequence>
<feature type="compositionally biased region" description="Low complexity" evidence="1">
    <location>
        <begin position="65"/>
        <end position="106"/>
    </location>
</feature>
<feature type="compositionally biased region" description="Basic residues" evidence="1">
    <location>
        <begin position="116"/>
        <end position="130"/>
    </location>
</feature>
<comment type="caution">
    <text evidence="2">The sequence shown here is derived from an EMBL/GenBank/DDBJ whole genome shotgun (WGS) entry which is preliminary data.</text>
</comment>
<evidence type="ECO:0000313" key="2">
    <source>
        <dbReference type="EMBL" id="KAF1849763.1"/>
    </source>
</evidence>
<organism evidence="2 3">
    <name type="scientific">Cucurbitaria berberidis CBS 394.84</name>
    <dbReference type="NCBI Taxonomy" id="1168544"/>
    <lineage>
        <taxon>Eukaryota</taxon>
        <taxon>Fungi</taxon>
        <taxon>Dikarya</taxon>
        <taxon>Ascomycota</taxon>
        <taxon>Pezizomycotina</taxon>
        <taxon>Dothideomycetes</taxon>
        <taxon>Pleosporomycetidae</taxon>
        <taxon>Pleosporales</taxon>
        <taxon>Pleosporineae</taxon>
        <taxon>Cucurbitariaceae</taxon>
        <taxon>Cucurbitaria</taxon>
    </lineage>
</organism>
<keyword evidence="3" id="KW-1185">Reference proteome</keyword>
<proteinExistence type="predicted"/>
<accession>A0A9P4GNJ8</accession>
<evidence type="ECO:0000256" key="1">
    <source>
        <dbReference type="SAM" id="MobiDB-lite"/>
    </source>
</evidence>
<feature type="region of interest" description="Disordered" evidence="1">
    <location>
        <begin position="55"/>
        <end position="130"/>
    </location>
</feature>
<protein>
    <submittedName>
        <fullName evidence="2">Uncharacterized protein</fullName>
    </submittedName>
</protein>
<gene>
    <name evidence="2" type="ORF">K460DRAFT_411588</name>
</gene>
<dbReference type="GeneID" id="63854731"/>
<evidence type="ECO:0000313" key="3">
    <source>
        <dbReference type="Proteomes" id="UP000800039"/>
    </source>
</evidence>
<name>A0A9P4GNJ8_9PLEO</name>
<dbReference type="AlphaFoldDB" id="A0A9P4GNJ8"/>
<dbReference type="Proteomes" id="UP000800039">
    <property type="component" value="Unassembled WGS sequence"/>
</dbReference>
<dbReference type="RefSeq" id="XP_040792326.1">
    <property type="nucleotide sequence ID" value="XM_040937481.1"/>
</dbReference>
<reference evidence="2" key="1">
    <citation type="submission" date="2020-01" db="EMBL/GenBank/DDBJ databases">
        <authorList>
            <consortium name="DOE Joint Genome Institute"/>
            <person name="Haridas S."/>
            <person name="Albert R."/>
            <person name="Binder M."/>
            <person name="Bloem J."/>
            <person name="Labutti K."/>
            <person name="Salamov A."/>
            <person name="Andreopoulos B."/>
            <person name="Baker S.E."/>
            <person name="Barry K."/>
            <person name="Bills G."/>
            <person name="Bluhm B.H."/>
            <person name="Cannon C."/>
            <person name="Castanera R."/>
            <person name="Culley D.E."/>
            <person name="Daum C."/>
            <person name="Ezra D."/>
            <person name="Gonzalez J.B."/>
            <person name="Henrissat B."/>
            <person name="Kuo A."/>
            <person name="Liang C."/>
            <person name="Lipzen A."/>
            <person name="Lutzoni F."/>
            <person name="Magnuson J."/>
            <person name="Mondo S."/>
            <person name="Nolan M."/>
            <person name="Ohm R."/>
            <person name="Pangilinan J."/>
            <person name="Park H.-J."/>
            <person name="Ramirez L."/>
            <person name="Alfaro M."/>
            <person name="Sun H."/>
            <person name="Tritt A."/>
            <person name="Yoshinaga Y."/>
            <person name="Zwiers L.-H."/>
            <person name="Turgeon B.G."/>
            <person name="Goodwin S.B."/>
            <person name="Spatafora J.W."/>
            <person name="Crous P.W."/>
            <person name="Grigoriev I.V."/>
        </authorList>
    </citation>
    <scope>NUCLEOTIDE SEQUENCE</scope>
    <source>
        <strain evidence="2">CBS 394.84</strain>
    </source>
</reference>
<dbReference type="EMBL" id="ML976614">
    <property type="protein sequence ID" value="KAF1849763.1"/>
    <property type="molecule type" value="Genomic_DNA"/>
</dbReference>